<organism evidence="12 13">
    <name type="scientific">Phrynocephalus forsythii</name>
    <dbReference type="NCBI Taxonomy" id="171643"/>
    <lineage>
        <taxon>Eukaryota</taxon>
        <taxon>Metazoa</taxon>
        <taxon>Chordata</taxon>
        <taxon>Craniata</taxon>
        <taxon>Vertebrata</taxon>
        <taxon>Euteleostomi</taxon>
        <taxon>Lepidosauria</taxon>
        <taxon>Squamata</taxon>
        <taxon>Bifurcata</taxon>
        <taxon>Unidentata</taxon>
        <taxon>Episquamata</taxon>
        <taxon>Toxicofera</taxon>
        <taxon>Iguania</taxon>
        <taxon>Acrodonta</taxon>
        <taxon>Agamidae</taxon>
        <taxon>Agaminae</taxon>
        <taxon>Phrynocephalus</taxon>
    </lineage>
</organism>
<dbReference type="SMART" id="SM00967">
    <property type="entry name" value="SpoU_sub_bind"/>
    <property type="match status" value="1"/>
</dbReference>
<evidence type="ECO:0000256" key="6">
    <source>
        <dbReference type="ARBA" id="ARBA00022691"/>
    </source>
</evidence>
<proteinExistence type="inferred from homology"/>
<dbReference type="SUPFAM" id="SSF55315">
    <property type="entry name" value="L30e-like"/>
    <property type="match status" value="1"/>
</dbReference>
<dbReference type="InterPro" id="IPR029064">
    <property type="entry name" value="Ribosomal_eL30-like_sf"/>
</dbReference>
<protein>
    <recommendedName>
        <fullName evidence="9">rRNA methyltransferase 1, mitochondrial</fullName>
    </recommendedName>
</protein>
<dbReference type="Gene3D" id="3.40.1280.10">
    <property type="match status" value="1"/>
</dbReference>
<dbReference type="InterPro" id="IPR013123">
    <property type="entry name" value="SpoU_subst-bd"/>
</dbReference>
<comment type="caution">
    <text evidence="12">The sequence shown here is derived from an EMBL/GenBank/DDBJ whole genome shotgun (WGS) entry which is preliminary data.</text>
</comment>
<dbReference type="InterPro" id="IPR029028">
    <property type="entry name" value="Alpha/beta_knot_MTases"/>
</dbReference>
<evidence type="ECO:0000259" key="11">
    <source>
        <dbReference type="SMART" id="SM00967"/>
    </source>
</evidence>
<dbReference type="Pfam" id="PF00588">
    <property type="entry name" value="SpoU_methylase"/>
    <property type="match status" value="1"/>
</dbReference>
<evidence type="ECO:0000256" key="10">
    <source>
        <dbReference type="SAM" id="MobiDB-lite"/>
    </source>
</evidence>
<comment type="similarity">
    <text evidence="2">Belongs to the class IV-like SAM-binding methyltransferase superfamily. RNA methyltransferase TrmH family.</text>
</comment>
<dbReference type="PANTHER" id="PTHR46103:SF1">
    <property type="entry name" value="RRNA METHYLTRANSFERASE 1, MITOCHONDRIAL"/>
    <property type="match status" value="1"/>
</dbReference>
<keyword evidence="7" id="KW-0809">Transit peptide</keyword>
<dbReference type="InterPro" id="IPR001537">
    <property type="entry name" value="SpoU_MeTrfase"/>
</dbReference>
<keyword evidence="6" id="KW-0949">S-adenosyl-L-methionine</keyword>
<evidence type="ECO:0000313" key="12">
    <source>
        <dbReference type="EMBL" id="KAJ7308878.1"/>
    </source>
</evidence>
<name>A0A9Q0XBC4_9SAUR</name>
<evidence type="ECO:0000256" key="9">
    <source>
        <dbReference type="ARBA" id="ARBA00034881"/>
    </source>
</evidence>
<keyword evidence="4" id="KW-0489">Methyltransferase</keyword>
<evidence type="ECO:0000256" key="5">
    <source>
        <dbReference type="ARBA" id="ARBA00022679"/>
    </source>
</evidence>
<dbReference type="GO" id="GO:0003723">
    <property type="term" value="F:RNA binding"/>
    <property type="evidence" value="ECO:0007669"/>
    <property type="project" value="InterPro"/>
</dbReference>
<dbReference type="OrthoDB" id="270651at2759"/>
<dbReference type="EMBL" id="JAPFRF010000017">
    <property type="protein sequence ID" value="KAJ7308878.1"/>
    <property type="molecule type" value="Genomic_DNA"/>
</dbReference>
<feature type="domain" description="RNA 2-O ribose methyltransferase substrate binding" evidence="11">
    <location>
        <begin position="142"/>
        <end position="220"/>
    </location>
</feature>
<keyword evidence="13" id="KW-1185">Reference proteome</keyword>
<dbReference type="Pfam" id="PF08032">
    <property type="entry name" value="SpoU_sub_bind"/>
    <property type="match status" value="1"/>
</dbReference>
<evidence type="ECO:0000256" key="4">
    <source>
        <dbReference type="ARBA" id="ARBA00022603"/>
    </source>
</evidence>
<dbReference type="InterPro" id="IPR029026">
    <property type="entry name" value="tRNA_m1G_MTases_N"/>
</dbReference>
<dbReference type="GO" id="GO:0016435">
    <property type="term" value="F:rRNA (guanine) methyltransferase activity"/>
    <property type="evidence" value="ECO:0007669"/>
    <property type="project" value="TreeGrafter"/>
</dbReference>
<accession>A0A9Q0XBC4</accession>
<dbReference type="CDD" id="cd18105">
    <property type="entry name" value="SpoU-like_MRM1"/>
    <property type="match status" value="1"/>
</dbReference>
<dbReference type="SUPFAM" id="SSF75217">
    <property type="entry name" value="alpha/beta knot"/>
    <property type="match status" value="1"/>
</dbReference>
<keyword evidence="3" id="KW-0698">rRNA processing</keyword>
<dbReference type="GO" id="GO:0005739">
    <property type="term" value="C:mitochondrion"/>
    <property type="evidence" value="ECO:0007669"/>
    <property type="project" value="UniProtKB-SubCell"/>
</dbReference>
<evidence type="ECO:0000256" key="7">
    <source>
        <dbReference type="ARBA" id="ARBA00022946"/>
    </source>
</evidence>
<evidence type="ECO:0000256" key="8">
    <source>
        <dbReference type="ARBA" id="ARBA00023128"/>
    </source>
</evidence>
<evidence type="ECO:0000256" key="3">
    <source>
        <dbReference type="ARBA" id="ARBA00022552"/>
    </source>
</evidence>
<dbReference type="Proteomes" id="UP001142489">
    <property type="component" value="Unassembled WGS sequence"/>
</dbReference>
<dbReference type="InterPro" id="IPR047182">
    <property type="entry name" value="MRM1"/>
</dbReference>
<feature type="compositionally biased region" description="Basic and acidic residues" evidence="10">
    <location>
        <begin position="49"/>
        <end position="63"/>
    </location>
</feature>
<evidence type="ECO:0000256" key="2">
    <source>
        <dbReference type="ARBA" id="ARBA00007228"/>
    </source>
</evidence>
<dbReference type="AlphaFoldDB" id="A0A9Q0XBC4"/>
<dbReference type="PANTHER" id="PTHR46103">
    <property type="entry name" value="RRNA METHYLTRANSFERASE 1, MITOCHONDRIAL"/>
    <property type="match status" value="1"/>
</dbReference>
<keyword evidence="5" id="KW-0808">Transferase</keyword>
<sequence>MGSLQYFRLSFWDALRLSPAFPHNRPCRVVARCLSGWGTPMLAARKPRSRVDGRDVTSLREDPQPDLATQQEEGSSDSKPHSVQKTHVDSALLKKFWRQFRKQNAPPGSEEFVNLRNDDFPHKKRGIQQNLSAVKRTEGSEILFGVAPCSLALQRSKREFFQLFLKPSRDDVSPTMKEFSRQAQDRGIPTKWVGRKVLDALCKGGVHQGICLEATPLQPIGWQEGPPLEGEGATWREGDQILYLVLERILDPMNLGAVLRSAHFLGVDRIVMSRKNSCPLTPVVSKASSGVMEVLDVFATDDLQSFLKTKSEQGWEILGTVGTERPPDDIPVVSCLDFHWTRPTVLVLGNEGFGLSPEIRSFCQRMLTVFPGRDLEPGIESLNVSVAAGIILHSICRQKIKAP</sequence>
<feature type="region of interest" description="Disordered" evidence="10">
    <location>
        <begin position="45"/>
        <end position="85"/>
    </location>
</feature>
<comment type="subcellular location">
    <subcellularLocation>
        <location evidence="1">Mitochondrion</location>
    </subcellularLocation>
</comment>
<evidence type="ECO:0000256" key="1">
    <source>
        <dbReference type="ARBA" id="ARBA00004173"/>
    </source>
</evidence>
<dbReference type="InterPro" id="IPR047261">
    <property type="entry name" value="MRM1_MeTrfase_dom"/>
</dbReference>
<evidence type="ECO:0000313" key="13">
    <source>
        <dbReference type="Proteomes" id="UP001142489"/>
    </source>
</evidence>
<dbReference type="Gene3D" id="3.30.1330.30">
    <property type="match status" value="1"/>
</dbReference>
<keyword evidence="8" id="KW-0496">Mitochondrion</keyword>
<reference evidence="12" key="1">
    <citation type="journal article" date="2023" name="DNA Res.">
        <title>Chromosome-level genome assembly of Phrynocephalus forsythii using third-generation DNA sequencing and Hi-C analysis.</title>
        <authorList>
            <person name="Qi Y."/>
            <person name="Zhao W."/>
            <person name="Zhao Y."/>
            <person name="Niu C."/>
            <person name="Cao S."/>
            <person name="Zhang Y."/>
        </authorList>
    </citation>
    <scope>NUCLEOTIDE SEQUENCE</scope>
    <source>
        <tissue evidence="12">Muscle</tissue>
    </source>
</reference>
<gene>
    <name evidence="12" type="ORF">JRQ81_008152</name>
</gene>